<comment type="caution">
    <text evidence="1">The sequence shown here is derived from an EMBL/GenBank/DDBJ whole genome shotgun (WGS) entry which is preliminary data.</text>
</comment>
<gene>
    <name evidence="1" type="ORF">IPO85_16990</name>
</gene>
<dbReference type="Pfam" id="PF13585">
    <property type="entry name" value="CHU_C"/>
    <property type="match status" value="1"/>
</dbReference>
<evidence type="ECO:0000313" key="1">
    <source>
        <dbReference type="EMBL" id="MBK9719177.1"/>
    </source>
</evidence>
<protein>
    <submittedName>
        <fullName evidence="1">Gliding motility-associated C-terminal domain-containing protein</fullName>
    </submittedName>
</protein>
<proteinExistence type="predicted"/>
<organism evidence="1 2">
    <name type="scientific">Candidatus Defluviibacterium haderslevense</name>
    <dbReference type="NCBI Taxonomy" id="2981993"/>
    <lineage>
        <taxon>Bacteria</taxon>
        <taxon>Pseudomonadati</taxon>
        <taxon>Bacteroidota</taxon>
        <taxon>Saprospiria</taxon>
        <taxon>Saprospirales</taxon>
        <taxon>Saprospiraceae</taxon>
        <taxon>Candidatus Defluviibacterium</taxon>
    </lineage>
</organism>
<accession>A0A9D7SAR6</accession>
<dbReference type="InterPro" id="IPR026341">
    <property type="entry name" value="T9SS_type_B"/>
</dbReference>
<evidence type="ECO:0000313" key="2">
    <source>
        <dbReference type="Proteomes" id="UP000808349"/>
    </source>
</evidence>
<dbReference type="Proteomes" id="UP000808349">
    <property type="component" value="Unassembled WGS sequence"/>
</dbReference>
<dbReference type="EMBL" id="JADKFW010000016">
    <property type="protein sequence ID" value="MBK9719177.1"/>
    <property type="molecule type" value="Genomic_DNA"/>
</dbReference>
<reference evidence="1 2" key="1">
    <citation type="submission" date="2020-10" db="EMBL/GenBank/DDBJ databases">
        <title>Connecting structure to function with the recovery of over 1000 high-quality activated sludge metagenome-assembled genomes encoding full-length rRNA genes using long-read sequencing.</title>
        <authorList>
            <person name="Singleton C.M."/>
            <person name="Petriglieri F."/>
            <person name="Kristensen J.M."/>
            <person name="Kirkegaard R.H."/>
            <person name="Michaelsen T.Y."/>
            <person name="Andersen M.H."/>
            <person name="Karst S.M."/>
            <person name="Dueholm M.S."/>
            <person name="Nielsen P.H."/>
            <person name="Albertsen M."/>
        </authorList>
    </citation>
    <scope>NUCLEOTIDE SEQUENCE [LARGE SCALE GENOMIC DNA]</scope>
    <source>
        <strain evidence="1">Ribe_18-Q3-R11-54_BAT3C.373</strain>
    </source>
</reference>
<name>A0A9D7SAR6_9BACT</name>
<sequence length="1235" mass="140121">MKINFRLKVILVIYVSLICVLQIQVEYCFAQVLNSPNFVKESCPTGKEHNIWFLGSNGFDFNNGKPEVIKGFGINSKVSDQAYASICDRNGELLLYCDHINLYNKFHQKIINPGPAFGIWGAVHNIVMVPSPGNDSIIYVISPEGSQNSRDDIRSLWMSVVDLNANSGKGKIIQNAIKLLNGSSSSVCATRHCNGKDWWIIGQEVEEFGEDFYAWLLTDKGIDLSNPVISKTIYSFPPNLKVTLNSKQGQLKISPDGRFLCEPTYVPSTGLESLELYHFNSSTGEITNGLVIIKAFRPNLYCNQITQDDVLYSEFSPDASKLYYGSIYVKQLDLNGLNANNLCDKTTILLDQWIRPQGITDAFGSAALGPDGKIYLGRWGGDTSLSIIHNPNELGINCNFQIKGISRECIGGFGTPYIPGRSMWPNKLFIRGPKKICPDSTVEFTISDPCDHNPTQWSILDNGPVITSIRNDSINVQFYKPGKYRIRAAYETDCALKTDTFTIDVKKCECNSFIQWLEYDSLVCEGGNAKFIFNTNSSNVLINNIEVFSNLIELDSLVKDTCFQINFKYPSYCDTIIDICIKVQNKNNPVHKYQLCMGDSISLNGFWIRNDTTYDTYYKNINQCDSIVKTKINFKVIDTTRIELHFCKGDTTIIGGKKISDAQKLIQSYKSASNCIDSIIEYNIIFENRALITKHIIQLCYGDSVLYNNKWYKEDTIFIDIIKTSRICDSLIEVSINVKPKLPTQDIFYTLCDGDSIEILRPSGIIYIKDNSDIKDYWQSVNGCDSIIFYHISKLPKYETIEKIFKCKDDSIFYSGNFYSSPIIISKKYQSNTLCDSFHRVEILNYPESNPTEEFLSSCFNDSIQFKGKWFKSDTVILSLQNNQYGCDSAHTVNIHFVSEIKPRILNYKICLGDSINIDGHWYKDTIQLNRTYINSNGCDSIVSINIINYPVSPATHTIHKICNGDSIQIDNIWYHDSSTLITQFNNQYGCDSFHMTEVQLYPIPEPTVITYYFCIGDSVQIEQLWYTTASEFTVHKSSIQSCDSVIQYRVIPYEDLYVDLDDTLELISGGTHTLSGLHSMNVTRFRWFPSEYLSCIDCPNPEIKAIQDGTYYLEVSDANGCTAIDSIFIHVKNQRSEIFIPNIFSPNADSKNDTWNITFSDSKSKIISLQVFERWGQQVYSCESYPNGMGSNCNGWDGMVNNRLCLPNVYIYLINWENAAGQRFLINGDVTLLR</sequence>
<dbReference type="AlphaFoldDB" id="A0A9D7SAR6"/>
<dbReference type="NCBIfam" id="TIGR04131">
    <property type="entry name" value="Bac_Flav_CTERM"/>
    <property type="match status" value="1"/>
</dbReference>